<feature type="transmembrane region" description="Helical" evidence="6">
    <location>
        <begin position="121"/>
        <end position="141"/>
    </location>
</feature>
<evidence type="ECO:0000259" key="7">
    <source>
        <dbReference type="PROSITE" id="PS51379"/>
    </source>
</evidence>
<evidence type="ECO:0000256" key="6">
    <source>
        <dbReference type="SAM" id="Phobius"/>
    </source>
</evidence>
<dbReference type="PANTHER" id="PTHR43255:SF1">
    <property type="entry name" value="IRON-SULFUR-BINDING OXIDOREDUCTASE FADF-RELATED"/>
    <property type="match status" value="1"/>
</dbReference>
<dbReference type="InterPro" id="IPR017896">
    <property type="entry name" value="4Fe4S_Fe-S-bd"/>
</dbReference>
<feature type="domain" description="4Fe-4S ferredoxin-type" evidence="7">
    <location>
        <begin position="336"/>
        <end position="364"/>
    </location>
</feature>
<dbReference type="Pfam" id="PF02665">
    <property type="entry name" value="Nitrate_red_gam"/>
    <property type="match status" value="1"/>
</dbReference>
<reference evidence="8 9" key="1">
    <citation type="submission" date="2021-06" db="EMBL/GenBank/DDBJ databases">
        <title>Gemonas diversity in paddy soil.</title>
        <authorList>
            <person name="Liu G."/>
        </authorList>
    </citation>
    <scope>NUCLEOTIDE SEQUENCE [LARGE SCALE GENOMIC DNA]</scope>
    <source>
        <strain evidence="8 9">RG29</strain>
    </source>
</reference>
<sequence>MEATREIYWNVNHGLIWVMYLFAFLALGGCAWGFRSRLPLYRQGKPLDRLDRLSLRLKHMARGALTQAKVLRVPVPGTLHAFFFWGFLLLFIGTLLIMLQVDFTAPLLAITFLKGTFYKAYSLVLDLAGIIAILMLGGLFVRRFLIRPPALPTKGDDYLAHALLFTILVTGFVVESLRMAATEVTVNPELARFSPGGLLLAPLFSGMDLGSISVAHKALWWVHFFLAMGFIVAIPFTKLRHLFTDPANYLFTDLRPKGAIATIDLEDESAEQFGAAKATDLAWKDIYDADACTLCKRCQDRCPAWNTEKPLSPMRVVQQVGEMALDDPQGDLCRYVTEEVLWDCTTCRACQEICPVDIEHVNKILEMRRNLALMEGSFPGDEVRTAMGNYEVNGNPFGLAWAERGAWAEGLDVVTLESGEPFDVMYFVGCYASFDRRNKEVAKAFAKICSAAGIRLGILGKEEKCCGEPPRKLGNEYLYQTMAQENIERIKGYGVREIVTTCPHCFNALTRDYRDLGLEIPVRHYTSLLAELLEQGRLKLDPGEGFDCTYHDSCYIGRYADIFEPPREILERMGGNIAEMDRNRRESFCCGGGGGRILAEEKVGTRISTARVQMAGATRAPMLVSNCPFCLTMFEDGIKTGGLEGNLAARDLAELVAARLSGSGPGGACPLAS</sequence>
<keyword evidence="5" id="KW-0411">Iron-sulfur</keyword>
<dbReference type="PROSITE" id="PS51379">
    <property type="entry name" value="4FE4S_FER_2"/>
    <property type="match status" value="2"/>
</dbReference>
<feature type="transmembrane region" description="Helical" evidence="6">
    <location>
        <begin position="162"/>
        <end position="181"/>
    </location>
</feature>
<proteinExistence type="predicted"/>
<feature type="transmembrane region" description="Helical" evidence="6">
    <location>
        <begin position="79"/>
        <end position="101"/>
    </location>
</feature>
<dbReference type="InterPro" id="IPR017900">
    <property type="entry name" value="4Fe4S_Fe_S_CS"/>
</dbReference>
<feature type="transmembrane region" description="Helical" evidence="6">
    <location>
        <begin position="15"/>
        <end position="34"/>
    </location>
</feature>
<keyword evidence="6" id="KW-0472">Membrane</keyword>
<keyword evidence="9" id="KW-1185">Reference proteome</keyword>
<accession>A0ABX8JMU4</accession>
<feature type="transmembrane region" description="Helical" evidence="6">
    <location>
        <begin position="218"/>
        <end position="236"/>
    </location>
</feature>
<evidence type="ECO:0000313" key="9">
    <source>
        <dbReference type="Proteomes" id="UP000683493"/>
    </source>
</evidence>
<feature type="domain" description="4Fe-4S ferredoxin-type" evidence="7">
    <location>
        <begin position="283"/>
        <end position="313"/>
    </location>
</feature>
<keyword evidence="4" id="KW-0408">Iron</keyword>
<evidence type="ECO:0000256" key="5">
    <source>
        <dbReference type="ARBA" id="ARBA00023014"/>
    </source>
</evidence>
<dbReference type="Pfam" id="PF02754">
    <property type="entry name" value="CCG"/>
    <property type="match status" value="2"/>
</dbReference>
<dbReference type="InterPro" id="IPR023234">
    <property type="entry name" value="NarG-like_domain"/>
</dbReference>
<dbReference type="PANTHER" id="PTHR43255">
    <property type="entry name" value="IRON-SULFUR-BINDING OXIDOREDUCTASE FADF-RELATED-RELATED"/>
    <property type="match status" value="1"/>
</dbReference>
<gene>
    <name evidence="8" type="ORF">KP005_03730</name>
</gene>
<keyword evidence="6" id="KW-1133">Transmembrane helix</keyword>
<dbReference type="Proteomes" id="UP000683493">
    <property type="component" value="Chromosome"/>
</dbReference>
<name>A0ABX8JMU4_9BACT</name>
<dbReference type="EMBL" id="CP076724">
    <property type="protein sequence ID" value="QWV98411.1"/>
    <property type="molecule type" value="Genomic_DNA"/>
</dbReference>
<protein>
    <submittedName>
        <fullName evidence="8">4Fe-4S dicluster domain-containing protein</fullName>
    </submittedName>
</protein>
<keyword evidence="2" id="KW-0479">Metal-binding</keyword>
<dbReference type="InterPro" id="IPR004017">
    <property type="entry name" value="Cys_rich_dom"/>
</dbReference>
<evidence type="ECO:0000256" key="1">
    <source>
        <dbReference type="ARBA" id="ARBA00022485"/>
    </source>
</evidence>
<keyword evidence="3" id="KW-0560">Oxidoreductase</keyword>
<dbReference type="PROSITE" id="PS51257">
    <property type="entry name" value="PROKAR_LIPOPROTEIN"/>
    <property type="match status" value="1"/>
</dbReference>
<keyword evidence="1" id="KW-0004">4Fe-4S</keyword>
<evidence type="ECO:0000256" key="2">
    <source>
        <dbReference type="ARBA" id="ARBA00022723"/>
    </source>
</evidence>
<dbReference type="PROSITE" id="PS00198">
    <property type="entry name" value="4FE4S_FER_1"/>
    <property type="match status" value="2"/>
</dbReference>
<evidence type="ECO:0000256" key="4">
    <source>
        <dbReference type="ARBA" id="ARBA00023004"/>
    </source>
</evidence>
<keyword evidence="6" id="KW-0812">Transmembrane</keyword>
<dbReference type="InterPro" id="IPR051460">
    <property type="entry name" value="HdrC_iron-sulfur_subunit"/>
</dbReference>
<feature type="transmembrane region" description="Helical" evidence="6">
    <location>
        <begin position="193"/>
        <end position="211"/>
    </location>
</feature>
<evidence type="ECO:0000256" key="3">
    <source>
        <dbReference type="ARBA" id="ARBA00023002"/>
    </source>
</evidence>
<dbReference type="Pfam" id="PF13237">
    <property type="entry name" value="Fer4_10"/>
    <property type="match status" value="1"/>
</dbReference>
<organism evidence="8 9">
    <name type="scientific">Geomonas diazotrophica</name>
    <dbReference type="NCBI Taxonomy" id="2843197"/>
    <lineage>
        <taxon>Bacteria</taxon>
        <taxon>Pseudomonadati</taxon>
        <taxon>Thermodesulfobacteriota</taxon>
        <taxon>Desulfuromonadia</taxon>
        <taxon>Geobacterales</taxon>
        <taxon>Geobacteraceae</taxon>
        <taxon>Geomonas</taxon>
    </lineage>
</organism>
<evidence type="ECO:0000313" key="8">
    <source>
        <dbReference type="EMBL" id="QWV98411.1"/>
    </source>
</evidence>